<keyword evidence="8" id="KW-0472">Membrane</keyword>
<dbReference type="Pfam" id="PF00072">
    <property type="entry name" value="Response_reg"/>
    <property type="match status" value="1"/>
</dbReference>
<dbReference type="SUPFAM" id="SSF47226">
    <property type="entry name" value="Histidine-containing phosphotransfer domain, HPT domain"/>
    <property type="match status" value="1"/>
</dbReference>
<feature type="transmembrane region" description="Helical" evidence="8">
    <location>
        <begin position="265"/>
        <end position="285"/>
    </location>
</feature>
<dbReference type="AlphaFoldDB" id="A0A1G5F4E2"/>
<dbReference type="InterPro" id="IPR011006">
    <property type="entry name" value="CheY-like_superfamily"/>
</dbReference>
<evidence type="ECO:0000256" key="6">
    <source>
        <dbReference type="PROSITE-ProRule" id="PRU00169"/>
    </source>
</evidence>
<evidence type="ECO:0000256" key="8">
    <source>
        <dbReference type="SAM" id="Phobius"/>
    </source>
</evidence>
<dbReference type="PROSITE" id="PS50110">
    <property type="entry name" value="RESPONSE_REGULATORY"/>
    <property type="match status" value="1"/>
</dbReference>
<comment type="catalytic activity">
    <reaction evidence="1">
        <text>ATP + protein L-histidine = ADP + protein N-phospho-L-histidine.</text>
        <dbReference type="EC" id="2.7.13.3"/>
    </reaction>
</comment>
<dbReference type="InterPro" id="IPR003661">
    <property type="entry name" value="HisK_dim/P_dom"/>
</dbReference>
<keyword evidence="7" id="KW-0175">Coiled coil</keyword>
<dbReference type="CDD" id="cd16922">
    <property type="entry name" value="HATPase_EvgS-ArcB-TorS-like"/>
    <property type="match status" value="1"/>
</dbReference>
<dbReference type="Proteomes" id="UP000199354">
    <property type="component" value="Unassembled WGS sequence"/>
</dbReference>
<evidence type="ECO:0000256" key="3">
    <source>
        <dbReference type="ARBA" id="ARBA00022553"/>
    </source>
</evidence>
<dbReference type="PROSITE" id="PS50109">
    <property type="entry name" value="HIS_KIN"/>
    <property type="match status" value="1"/>
</dbReference>
<feature type="transmembrane region" description="Helical" evidence="8">
    <location>
        <begin position="12"/>
        <end position="30"/>
    </location>
</feature>
<dbReference type="SUPFAM" id="SSF47384">
    <property type="entry name" value="Homodimeric domain of signal transducing histidine kinase"/>
    <property type="match status" value="1"/>
</dbReference>
<dbReference type="RefSeq" id="WP_091141363.1">
    <property type="nucleotide sequence ID" value="NZ_FMVF01000005.1"/>
</dbReference>
<dbReference type="InterPro" id="IPR001789">
    <property type="entry name" value="Sig_transdc_resp-reg_receiver"/>
</dbReference>
<proteinExistence type="predicted"/>
<dbReference type="SUPFAM" id="SSF55874">
    <property type="entry name" value="ATPase domain of HSP90 chaperone/DNA topoisomerase II/histidine kinase"/>
    <property type="match status" value="1"/>
</dbReference>
<sequence length="801" mass="90697">MRQPKATKGKVIIGYLLLFVIAAVSVWFVYSEILRIAIPEKDITAENQKIIRISAAIADLYASETVGRNSILTGSAKDFKQYNQMLDSVDAQIEAIKTQSDPAQLGKLDTIQTLLARKRQSINEIRQFRKQYDEQNTFDRAVGQITKVKDSLNRRVQPIAFKNNTQMRQFLTSVLTKRQMDSLSKLPVSNEQLTSAIEKMLTQVIIRDNKMKYQLFRKEQKLQDENRIISDRLRMVLSSLEKEILQKSYAKINDSKAAINNTIKVIAWIGAVTFLLLIVFAAIILRDLTRAQQYRQQLEELNDEKEDLLRSKTMLLATVTHDLQTPLGSVIGFADLLKKTDINPKQLQYLDSIKHSSHYILKLVNDLLDFSKLENNKIAIEKVAFNFKDLIENICQPLEQNALTKNIELRCDADDELNANFISDPYRLKQILTNLVSNAIKFTQQGSVEVVGKLERGRVVVSVIDTGIGIAKGEQQAVFKEFTQAHAGIEQKFGGTGLGLTIAKRMLELLDGDIALESEEGQGSIFTISVPAIRSDFKVSHTPMAPADTDFLDGKKILIVDDDPTQLSLMREIFAHYPAHIHTVSDASKVRAMLESEPFDLVLSDIQMPQLDGFELVRIIRNNNNPNVAAIPVIALSGKRDLNPEDFLAHGFTTFHPKPLQLEELLLQIKAIFRNERPSVSVRTKQPTGHEKLFSLDSLNQFTQNDPHALRLIVTNFIESAKENTTLLQAAAHENDTTRMAELAHKMIPMLRQMEVHSIADLLLPLEEKTPNWEHNQQVDYVRDITHRIEDLSVKLKLAVQ</sequence>
<organism evidence="11 12">
    <name type="scientific">Flavobacterium caeni</name>
    <dbReference type="NCBI Taxonomy" id="490189"/>
    <lineage>
        <taxon>Bacteria</taxon>
        <taxon>Pseudomonadati</taxon>
        <taxon>Bacteroidota</taxon>
        <taxon>Flavobacteriia</taxon>
        <taxon>Flavobacteriales</taxon>
        <taxon>Flavobacteriaceae</taxon>
        <taxon>Flavobacterium</taxon>
    </lineage>
</organism>
<dbReference type="PANTHER" id="PTHR43047:SF64">
    <property type="entry name" value="HISTIDINE KINASE CONTAINING CHEY-HOMOLOGOUS RECEIVER DOMAIN AND PAS DOMAIN-RELATED"/>
    <property type="match status" value="1"/>
</dbReference>
<dbReference type="Pfam" id="PF00512">
    <property type="entry name" value="HisKA"/>
    <property type="match status" value="1"/>
</dbReference>
<dbReference type="EC" id="2.7.13.3" evidence="2"/>
<dbReference type="Pfam" id="PF02518">
    <property type="entry name" value="HATPase_c"/>
    <property type="match status" value="1"/>
</dbReference>
<evidence type="ECO:0000313" key="12">
    <source>
        <dbReference type="Proteomes" id="UP000199354"/>
    </source>
</evidence>
<dbReference type="OrthoDB" id="1046984at2"/>
<reference evidence="11 12" key="1">
    <citation type="submission" date="2016-10" db="EMBL/GenBank/DDBJ databases">
        <authorList>
            <person name="de Groot N.N."/>
        </authorList>
    </citation>
    <scope>NUCLEOTIDE SEQUENCE [LARGE SCALE GENOMIC DNA]</scope>
    <source>
        <strain evidence="11 12">CGMCC 1.7031</strain>
    </source>
</reference>
<dbReference type="Gene3D" id="3.30.565.10">
    <property type="entry name" value="Histidine kinase-like ATPase, C-terminal domain"/>
    <property type="match status" value="1"/>
</dbReference>
<keyword evidence="8" id="KW-0812">Transmembrane</keyword>
<dbReference type="STRING" id="490189.SAMN02927903_01159"/>
<name>A0A1G5F4E2_9FLAO</name>
<keyword evidence="3 6" id="KW-0597">Phosphoprotein</keyword>
<dbReference type="PANTHER" id="PTHR43047">
    <property type="entry name" value="TWO-COMPONENT HISTIDINE PROTEIN KINASE"/>
    <property type="match status" value="1"/>
</dbReference>
<dbReference type="SMART" id="SM00448">
    <property type="entry name" value="REC"/>
    <property type="match status" value="1"/>
</dbReference>
<accession>A0A1G5F4E2</accession>
<dbReference type="Gene3D" id="1.20.120.160">
    <property type="entry name" value="HPT domain"/>
    <property type="match status" value="1"/>
</dbReference>
<dbReference type="PRINTS" id="PR00344">
    <property type="entry name" value="BCTRLSENSOR"/>
</dbReference>
<dbReference type="InterPro" id="IPR036097">
    <property type="entry name" value="HisK_dim/P_sf"/>
</dbReference>
<evidence type="ECO:0000256" key="2">
    <source>
        <dbReference type="ARBA" id="ARBA00012438"/>
    </source>
</evidence>
<dbReference type="CDD" id="cd00082">
    <property type="entry name" value="HisKA"/>
    <property type="match status" value="1"/>
</dbReference>
<evidence type="ECO:0000259" key="10">
    <source>
        <dbReference type="PROSITE" id="PS50110"/>
    </source>
</evidence>
<feature type="coiled-coil region" evidence="7">
    <location>
        <begin position="284"/>
        <end position="318"/>
    </location>
</feature>
<protein>
    <recommendedName>
        <fullName evidence="2">histidine kinase</fullName>
        <ecNumber evidence="2">2.7.13.3</ecNumber>
    </recommendedName>
</protein>
<keyword evidence="4" id="KW-0808">Transferase</keyword>
<evidence type="ECO:0000256" key="5">
    <source>
        <dbReference type="ARBA" id="ARBA00022777"/>
    </source>
</evidence>
<feature type="domain" description="Histidine kinase" evidence="9">
    <location>
        <begin position="318"/>
        <end position="534"/>
    </location>
</feature>
<evidence type="ECO:0000256" key="4">
    <source>
        <dbReference type="ARBA" id="ARBA00022679"/>
    </source>
</evidence>
<dbReference type="InterPro" id="IPR004358">
    <property type="entry name" value="Sig_transdc_His_kin-like_C"/>
</dbReference>
<dbReference type="CDD" id="cd17546">
    <property type="entry name" value="REC_hyHK_CKI1_RcsC-like"/>
    <property type="match status" value="1"/>
</dbReference>
<dbReference type="InterPro" id="IPR036641">
    <property type="entry name" value="HPT_dom_sf"/>
</dbReference>
<feature type="domain" description="Response regulatory" evidence="10">
    <location>
        <begin position="556"/>
        <end position="673"/>
    </location>
</feature>
<dbReference type="InterPro" id="IPR036890">
    <property type="entry name" value="HATPase_C_sf"/>
</dbReference>
<dbReference type="InterPro" id="IPR005467">
    <property type="entry name" value="His_kinase_dom"/>
</dbReference>
<gene>
    <name evidence="11" type="ORF">SAMN02927903_01159</name>
</gene>
<dbReference type="Gene3D" id="3.40.50.2300">
    <property type="match status" value="1"/>
</dbReference>
<dbReference type="EMBL" id="FMVF01000005">
    <property type="protein sequence ID" value="SCY33971.1"/>
    <property type="molecule type" value="Genomic_DNA"/>
</dbReference>
<dbReference type="FunFam" id="3.30.565.10:FF:000010">
    <property type="entry name" value="Sensor histidine kinase RcsC"/>
    <property type="match status" value="1"/>
</dbReference>
<dbReference type="SUPFAM" id="SSF52172">
    <property type="entry name" value="CheY-like"/>
    <property type="match status" value="1"/>
</dbReference>
<dbReference type="SMART" id="SM00388">
    <property type="entry name" value="HisKA"/>
    <property type="match status" value="1"/>
</dbReference>
<dbReference type="SMART" id="SM00387">
    <property type="entry name" value="HATPase_c"/>
    <property type="match status" value="1"/>
</dbReference>
<feature type="modified residue" description="4-aspartylphosphate" evidence="6">
    <location>
        <position position="605"/>
    </location>
</feature>
<keyword evidence="8" id="KW-1133">Transmembrane helix</keyword>
<evidence type="ECO:0000313" key="11">
    <source>
        <dbReference type="EMBL" id="SCY33971.1"/>
    </source>
</evidence>
<keyword evidence="12" id="KW-1185">Reference proteome</keyword>
<dbReference type="GO" id="GO:0000155">
    <property type="term" value="F:phosphorelay sensor kinase activity"/>
    <property type="evidence" value="ECO:0007669"/>
    <property type="project" value="InterPro"/>
</dbReference>
<evidence type="ECO:0000256" key="7">
    <source>
        <dbReference type="SAM" id="Coils"/>
    </source>
</evidence>
<dbReference type="InterPro" id="IPR003594">
    <property type="entry name" value="HATPase_dom"/>
</dbReference>
<keyword evidence="5 11" id="KW-0418">Kinase</keyword>
<evidence type="ECO:0000256" key="1">
    <source>
        <dbReference type="ARBA" id="ARBA00000085"/>
    </source>
</evidence>
<dbReference type="Gene3D" id="1.10.287.130">
    <property type="match status" value="1"/>
</dbReference>
<evidence type="ECO:0000259" key="9">
    <source>
        <dbReference type="PROSITE" id="PS50109"/>
    </source>
</evidence>